<accession>A0AAV8HMN1</accession>
<evidence type="ECO:0000256" key="5">
    <source>
        <dbReference type="ARBA" id="ARBA00022833"/>
    </source>
</evidence>
<evidence type="ECO:0000256" key="1">
    <source>
        <dbReference type="ARBA" id="ARBA00004123"/>
    </source>
</evidence>
<dbReference type="InterPro" id="IPR003656">
    <property type="entry name" value="Znf_BED"/>
</dbReference>
<dbReference type="InterPro" id="IPR025525">
    <property type="entry name" value="hAT-like_transposase_RNase-H"/>
</dbReference>
<evidence type="ECO:0000256" key="4">
    <source>
        <dbReference type="ARBA" id="ARBA00022771"/>
    </source>
</evidence>
<evidence type="ECO:0000256" key="8">
    <source>
        <dbReference type="ARBA" id="ARBA00023163"/>
    </source>
</evidence>
<comment type="subcellular location">
    <subcellularLocation>
        <location evidence="1">Nucleus</location>
    </subcellularLocation>
</comment>
<evidence type="ECO:0000313" key="13">
    <source>
        <dbReference type="EMBL" id="KAJ4816033.1"/>
    </source>
</evidence>
<feature type="compositionally biased region" description="Polar residues" evidence="11">
    <location>
        <begin position="1"/>
        <end position="27"/>
    </location>
</feature>
<organism evidence="13 14">
    <name type="scientific">Rhynchospora pubera</name>
    <dbReference type="NCBI Taxonomy" id="906938"/>
    <lineage>
        <taxon>Eukaryota</taxon>
        <taxon>Viridiplantae</taxon>
        <taxon>Streptophyta</taxon>
        <taxon>Embryophyta</taxon>
        <taxon>Tracheophyta</taxon>
        <taxon>Spermatophyta</taxon>
        <taxon>Magnoliopsida</taxon>
        <taxon>Liliopsida</taxon>
        <taxon>Poales</taxon>
        <taxon>Cyperaceae</taxon>
        <taxon>Cyperoideae</taxon>
        <taxon>Rhynchosporeae</taxon>
        <taxon>Rhynchospora</taxon>
    </lineage>
</organism>
<evidence type="ECO:0000256" key="9">
    <source>
        <dbReference type="ARBA" id="ARBA00023242"/>
    </source>
</evidence>
<dbReference type="Pfam" id="PF05699">
    <property type="entry name" value="Dimer_Tnp_hAT"/>
    <property type="match status" value="1"/>
</dbReference>
<dbReference type="GO" id="GO:0046983">
    <property type="term" value="F:protein dimerization activity"/>
    <property type="evidence" value="ECO:0007669"/>
    <property type="project" value="InterPro"/>
</dbReference>
<keyword evidence="14" id="KW-1185">Reference proteome</keyword>
<reference evidence="13" key="1">
    <citation type="submission" date="2022-08" db="EMBL/GenBank/DDBJ databases">
        <authorList>
            <person name="Marques A."/>
        </authorList>
    </citation>
    <scope>NUCLEOTIDE SEQUENCE</scope>
    <source>
        <strain evidence="13">RhyPub2mFocal</strain>
        <tissue evidence="13">Leaves</tissue>
    </source>
</reference>
<gene>
    <name evidence="13" type="ORF">LUZ62_028599</name>
</gene>
<comment type="caution">
    <text evidence="13">The sequence shown here is derived from an EMBL/GenBank/DDBJ whole genome shotgun (WGS) entry which is preliminary data.</text>
</comment>
<dbReference type="Pfam" id="PF14372">
    <property type="entry name" value="hAT-like_RNase-H"/>
    <property type="match status" value="1"/>
</dbReference>
<evidence type="ECO:0000259" key="12">
    <source>
        <dbReference type="PROSITE" id="PS50808"/>
    </source>
</evidence>
<evidence type="ECO:0000256" key="7">
    <source>
        <dbReference type="ARBA" id="ARBA00023125"/>
    </source>
</evidence>
<dbReference type="AlphaFoldDB" id="A0AAV8HMN1"/>
<keyword evidence="5" id="KW-0862">Zinc</keyword>
<dbReference type="GO" id="GO:0008270">
    <property type="term" value="F:zinc ion binding"/>
    <property type="evidence" value="ECO:0007669"/>
    <property type="project" value="UniProtKB-KW"/>
</dbReference>
<dbReference type="SMART" id="SM00614">
    <property type="entry name" value="ZnF_BED"/>
    <property type="match status" value="1"/>
</dbReference>
<evidence type="ECO:0000256" key="3">
    <source>
        <dbReference type="ARBA" id="ARBA00022723"/>
    </source>
</evidence>
<dbReference type="SUPFAM" id="SSF53098">
    <property type="entry name" value="Ribonuclease H-like"/>
    <property type="match status" value="1"/>
</dbReference>
<comment type="subunit">
    <text evidence="2">Homodimer.</text>
</comment>
<feature type="domain" description="BED-type" evidence="12">
    <location>
        <begin position="41"/>
        <end position="104"/>
    </location>
</feature>
<dbReference type="Proteomes" id="UP001140206">
    <property type="component" value="Chromosome 1"/>
</dbReference>
<dbReference type="GO" id="GO:0005634">
    <property type="term" value="C:nucleus"/>
    <property type="evidence" value="ECO:0007669"/>
    <property type="project" value="UniProtKB-SubCell"/>
</dbReference>
<keyword evidence="8" id="KW-0804">Transcription</keyword>
<feature type="region of interest" description="Disordered" evidence="11">
    <location>
        <begin position="1"/>
        <end position="38"/>
    </location>
</feature>
<keyword evidence="9" id="KW-0539">Nucleus</keyword>
<dbReference type="PANTHER" id="PTHR46481:SF10">
    <property type="entry name" value="ZINC FINGER BED DOMAIN-CONTAINING PROTEIN 39"/>
    <property type="match status" value="1"/>
</dbReference>
<evidence type="ECO:0000256" key="6">
    <source>
        <dbReference type="ARBA" id="ARBA00023015"/>
    </source>
</evidence>
<dbReference type="GO" id="GO:0003677">
    <property type="term" value="F:DNA binding"/>
    <property type="evidence" value="ECO:0007669"/>
    <property type="project" value="UniProtKB-KW"/>
</dbReference>
<keyword evidence="4 10" id="KW-0863">Zinc-finger</keyword>
<evidence type="ECO:0000256" key="11">
    <source>
        <dbReference type="SAM" id="MobiDB-lite"/>
    </source>
</evidence>
<name>A0AAV8HMN1_9POAL</name>
<proteinExistence type="predicted"/>
<evidence type="ECO:0000313" key="14">
    <source>
        <dbReference type="Proteomes" id="UP001140206"/>
    </source>
</evidence>
<keyword evidence="6" id="KW-0805">Transcription regulation</keyword>
<keyword evidence="3" id="KW-0479">Metal-binding</keyword>
<dbReference type="EMBL" id="JAMFTS010000001">
    <property type="protein sequence ID" value="KAJ4816033.1"/>
    <property type="molecule type" value="Genomic_DNA"/>
</dbReference>
<protein>
    <submittedName>
        <fullName evidence="13">Zinc finger BED domain-containing protein DAYSLEEPER</fullName>
    </submittedName>
</protein>
<keyword evidence="7" id="KW-0238">DNA-binding</keyword>
<sequence>MASSSQPTQLEVASASASVPVTNTNATDPEIDTQPKKKQKKLTSAAWIWFDRVVKHKVVNGKQVKLVRAICKTCSRDFDGSSKAGTTHLISHYKTKHERTKGQKELNATRVGEEEKLEAFRYDEDVSKKKLALAIAMHEYPFKMMQHEFFVDFIKSLRPSFPLSSRITCRSEILEIFTEKKEELYSLLGSLSCRLSATMDLWTSRQNKSYMCITVHFIDDNWSIQKRILRFMLLEGRHTGLNLSGAVMKNFFDWNIDRKLFSLTLDNDSANTSCAGDMISKLNRNAALYCGGKYFHVRCATHIINLVVQAGISEIKQSIDGIRGAIMKIKNSPLLEEEFRKRAIECNLDSSKGLASDVSTRWNSTYLMLRSALYFKEALQRMHFVDNSRFDNFPANEKWDEVDVLCKCLRIFHSITELLSGTSYPTTNWFFLKFSEIKLRVDAWTKDTNIRISKMGLAMQTKFVKYWEKSNLILAIGSFLDPRYKMGLIDYYYPQFYEDKGRREIDEFKNVLKDLYKEYELKFKNSDAGGQVIGGRGINIGSNSGFSGDGDDDNEEAGFRRFMLERSQPSSLKSELDLYMERQPVPNLQGESFDLLSWWKTEGREFPILGKIARDVLAIPVSTVASESAFSTGGRVIRAHRSKLDPEIVEALICTQDWVRSEKKLGNVPTLYDAFEGDDEVTVE</sequence>
<dbReference type="PROSITE" id="PS50808">
    <property type="entry name" value="ZF_BED"/>
    <property type="match status" value="1"/>
</dbReference>
<evidence type="ECO:0000256" key="10">
    <source>
        <dbReference type="PROSITE-ProRule" id="PRU00027"/>
    </source>
</evidence>
<dbReference type="InterPro" id="IPR012337">
    <property type="entry name" value="RNaseH-like_sf"/>
</dbReference>
<dbReference type="PANTHER" id="PTHR46481">
    <property type="entry name" value="ZINC FINGER BED DOMAIN-CONTAINING PROTEIN 4"/>
    <property type="match status" value="1"/>
</dbReference>
<dbReference type="InterPro" id="IPR052035">
    <property type="entry name" value="ZnF_BED_domain_contain"/>
</dbReference>
<dbReference type="InterPro" id="IPR008906">
    <property type="entry name" value="HATC_C_dom"/>
</dbReference>
<evidence type="ECO:0000256" key="2">
    <source>
        <dbReference type="ARBA" id="ARBA00011738"/>
    </source>
</evidence>